<name>A0AAW2FQS2_9HYME</name>
<reference evidence="2 3" key="1">
    <citation type="submission" date="2023-03" db="EMBL/GenBank/DDBJ databases">
        <title>High recombination rates correlate with genetic variation in Cardiocondyla obscurior ants.</title>
        <authorList>
            <person name="Errbii M."/>
        </authorList>
    </citation>
    <scope>NUCLEOTIDE SEQUENCE [LARGE SCALE GENOMIC DNA]</scope>
    <source>
        <strain evidence="2">Alpha-2009</strain>
        <tissue evidence="2">Whole body</tissue>
    </source>
</reference>
<feature type="chain" id="PRO_5043643470" evidence="1">
    <location>
        <begin position="23"/>
        <end position="129"/>
    </location>
</feature>
<dbReference type="EMBL" id="JADYXP020000008">
    <property type="protein sequence ID" value="KAL0117752.1"/>
    <property type="molecule type" value="Genomic_DNA"/>
</dbReference>
<evidence type="ECO:0000313" key="2">
    <source>
        <dbReference type="EMBL" id="KAL0117752.1"/>
    </source>
</evidence>
<evidence type="ECO:0000256" key="1">
    <source>
        <dbReference type="SAM" id="SignalP"/>
    </source>
</evidence>
<keyword evidence="1" id="KW-0732">Signal</keyword>
<dbReference type="InterPro" id="IPR036682">
    <property type="entry name" value="OS_D_A10/PebIII_sf"/>
</dbReference>
<feature type="signal peptide" evidence="1">
    <location>
        <begin position="1"/>
        <end position="22"/>
    </location>
</feature>
<dbReference type="Pfam" id="PF03392">
    <property type="entry name" value="OS-D"/>
    <property type="match status" value="1"/>
</dbReference>
<dbReference type="Gene3D" id="1.10.2080.10">
    <property type="entry name" value="Insect odorant-binding protein A10/Ejaculatory bulb-specific protein 3"/>
    <property type="match status" value="1"/>
</dbReference>
<dbReference type="PANTHER" id="PTHR11257">
    <property type="entry name" value="CHEMOSENSORY PROTEIN-RELATED"/>
    <property type="match status" value="1"/>
</dbReference>
<protein>
    <submittedName>
        <fullName evidence="2">Uncharacterized protein</fullName>
    </submittedName>
</protein>
<gene>
    <name evidence="2" type="ORF">PUN28_008864</name>
</gene>
<dbReference type="SUPFAM" id="SSF100910">
    <property type="entry name" value="Chemosensory protein Csp2"/>
    <property type="match status" value="1"/>
</dbReference>
<dbReference type="Proteomes" id="UP001430953">
    <property type="component" value="Unassembled WGS sequence"/>
</dbReference>
<dbReference type="PANTHER" id="PTHR11257:SF12">
    <property type="entry name" value="EJACULATORY BULB-SPECIFIC PROTEIN 3-RELATED"/>
    <property type="match status" value="1"/>
</dbReference>
<sequence length="129" mass="14739">MRLTFALFSCCASLAMLGLVSGTEYYSDMYDNLDVDAIINSNRLLTQYVNCILEKGSCTVDGRSLKHTLPVALATQCENCSDKQKYMARKVSNHLKKNKPNIWAEFLEKYDPDKEYITSFEEFLAQEEV</sequence>
<comment type="caution">
    <text evidence="2">The sequence shown here is derived from an EMBL/GenBank/DDBJ whole genome shotgun (WGS) entry which is preliminary data.</text>
</comment>
<proteinExistence type="predicted"/>
<keyword evidence="3" id="KW-1185">Reference proteome</keyword>
<evidence type="ECO:0000313" key="3">
    <source>
        <dbReference type="Proteomes" id="UP001430953"/>
    </source>
</evidence>
<accession>A0AAW2FQS2</accession>
<dbReference type="InterPro" id="IPR005055">
    <property type="entry name" value="A10/PebIII"/>
</dbReference>
<organism evidence="2 3">
    <name type="scientific">Cardiocondyla obscurior</name>
    <dbReference type="NCBI Taxonomy" id="286306"/>
    <lineage>
        <taxon>Eukaryota</taxon>
        <taxon>Metazoa</taxon>
        <taxon>Ecdysozoa</taxon>
        <taxon>Arthropoda</taxon>
        <taxon>Hexapoda</taxon>
        <taxon>Insecta</taxon>
        <taxon>Pterygota</taxon>
        <taxon>Neoptera</taxon>
        <taxon>Endopterygota</taxon>
        <taxon>Hymenoptera</taxon>
        <taxon>Apocrita</taxon>
        <taxon>Aculeata</taxon>
        <taxon>Formicoidea</taxon>
        <taxon>Formicidae</taxon>
        <taxon>Myrmicinae</taxon>
        <taxon>Cardiocondyla</taxon>
    </lineage>
</organism>
<dbReference type="AlphaFoldDB" id="A0AAW2FQS2"/>